<protein>
    <recommendedName>
        <fullName evidence="2">histidine kinase</fullName>
        <ecNumber evidence="2">2.7.13.3</ecNumber>
    </recommendedName>
</protein>
<dbReference type="Proteomes" id="UP000295684">
    <property type="component" value="Unassembled WGS sequence"/>
</dbReference>
<accession>A0A4R2HLX0</accession>
<dbReference type="PANTHER" id="PTHR42878:SF7">
    <property type="entry name" value="SENSOR HISTIDINE KINASE GLRK"/>
    <property type="match status" value="1"/>
</dbReference>
<dbReference type="InterPro" id="IPR003018">
    <property type="entry name" value="GAF"/>
</dbReference>
<dbReference type="Pfam" id="PF00512">
    <property type="entry name" value="HisKA"/>
    <property type="match status" value="1"/>
</dbReference>
<dbReference type="AlphaFoldDB" id="A0A4R2HLX0"/>
<dbReference type="InterPro" id="IPR050351">
    <property type="entry name" value="BphY/WalK/GraS-like"/>
</dbReference>
<evidence type="ECO:0000313" key="11">
    <source>
        <dbReference type="EMBL" id="TCO31189.1"/>
    </source>
</evidence>
<dbReference type="SMART" id="SM00065">
    <property type="entry name" value="GAF"/>
    <property type="match status" value="1"/>
</dbReference>
<reference evidence="11 12" key="3">
    <citation type="submission" date="2019-03" db="EMBL/GenBank/DDBJ databases">
        <title>Genomic Encyclopedia of Type Strains, Phase IV (KMG-IV): sequencing the most valuable type-strain genomes for metagenomic binning, comparative biology and taxonomic classification.</title>
        <authorList>
            <person name="Goeker M."/>
        </authorList>
    </citation>
    <scope>NUCLEOTIDE SEQUENCE [LARGE SCALE GENOMIC DNA]</scope>
    <source>
        <strain evidence="11 12">DSM 103236</strain>
    </source>
</reference>
<dbReference type="Pfam" id="PF01590">
    <property type="entry name" value="GAF"/>
    <property type="match status" value="1"/>
</dbReference>
<keyword evidence="3" id="KW-0597">Phosphoprotein</keyword>
<dbReference type="OrthoDB" id="9124519at2"/>
<organism evidence="11 12">
    <name type="scientific">Pedobacter psychrotolerans</name>
    <dbReference type="NCBI Taxonomy" id="1843235"/>
    <lineage>
        <taxon>Bacteria</taxon>
        <taxon>Pseudomonadati</taxon>
        <taxon>Bacteroidota</taxon>
        <taxon>Sphingobacteriia</taxon>
        <taxon>Sphingobacteriales</taxon>
        <taxon>Sphingobacteriaceae</taxon>
        <taxon>Pedobacter</taxon>
    </lineage>
</organism>
<dbReference type="PRINTS" id="PR00344">
    <property type="entry name" value="BCTRLSENSOR"/>
</dbReference>
<proteinExistence type="predicted"/>
<comment type="catalytic activity">
    <reaction evidence="1">
        <text>ATP + protein L-histidine = ADP + protein N-phospho-L-histidine.</text>
        <dbReference type="EC" id="2.7.13.3"/>
    </reaction>
</comment>
<evidence type="ECO:0000256" key="4">
    <source>
        <dbReference type="ARBA" id="ARBA00022679"/>
    </source>
</evidence>
<dbReference type="SUPFAM" id="SSF55874">
    <property type="entry name" value="ATPase domain of HSP90 chaperone/DNA topoisomerase II/histidine kinase"/>
    <property type="match status" value="1"/>
</dbReference>
<comment type="caution">
    <text evidence="11">The sequence shown here is derived from an EMBL/GenBank/DDBJ whole genome shotgun (WGS) entry which is preliminary data.</text>
</comment>
<dbReference type="EMBL" id="BMJO01000001">
    <property type="protein sequence ID" value="GGE41597.1"/>
    <property type="molecule type" value="Genomic_DNA"/>
</dbReference>
<evidence type="ECO:0000256" key="1">
    <source>
        <dbReference type="ARBA" id="ARBA00000085"/>
    </source>
</evidence>
<dbReference type="PANTHER" id="PTHR42878">
    <property type="entry name" value="TWO-COMPONENT HISTIDINE KINASE"/>
    <property type="match status" value="1"/>
</dbReference>
<dbReference type="Pfam" id="PF02518">
    <property type="entry name" value="HATPase_c"/>
    <property type="match status" value="1"/>
</dbReference>
<dbReference type="CDD" id="cd00082">
    <property type="entry name" value="HisKA"/>
    <property type="match status" value="1"/>
</dbReference>
<dbReference type="InterPro" id="IPR036097">
    <property type="entry name" value="HisK_dim/P_sf"/>
</dbReference>
<dbReference type="SUPFAM" id="SSF55781">
    <property type="entry name" value="GAF domain-like"/>
    <property type="match status" value="1"/>
</dbReference>
<reference evidence="10" key="4">
    <citation type="submission" date="2024-05" db="EMBL/GenBank/DDBJ databases">
        <authorList>
            <person name="Sun Q."/>
            <person name="Zhou Y."/>
        </authorList>
    </citation>
    <scope>NUCLEOTIDE SEQUENCE</scope>
    <source>
        <strain evidence="10">CGMCC 1.15644</strain>
    </source>
</reference>
<sequence length="394" mass="43478">MSKTEKSNIELDIERVSLIPSVANILEVACEITGMGFAAIARVSENSWIACATLDKINFGLEVGGALQLETTICNEIMYHHQVVAIDHFDEDPVYKNHHTPKLYGLQSYISVPVILKSGDFFGTLCAIDRVPNQVNNSKVIKTFSLFAELIGFHLDSQDELAESKRILKVEKRSAETREQFIAMLGHDLRNPVNAVSNAVQLQLRSDLDERNKRLATIIRDATTRTKGLIDNILDFASGRLGGGIKLNYENQLSLDETIDQVIVELNMAWPDVEIIKNISLSSALRADYKRIAQLLSNILGNAITHGEKGKPIRVTMNECAEDKKLIVSNSGTPIPPHILPHLFKPFSRGKVRPGQEGLGLGLYIAKEIALAHGGGISVESDIEATSFIIRLPH</sequence>
<reference evidence="10" key="1">
    <citation type="journal article" date="2014" name="Int. J. Syst. Evol. Microbiol.">
        <title>Complete genome of a new Firmicutes species belonging to the dominant human colonic microbiota ('Ruminococcus bicirculans') reveals two chromosomes and a selective capacity to utilize plant glucans.</title>
        <authorList>
            <consortium name="NISC Comparative Sequencing Program"/>
            <person name="Wegmann U."/>
            <person name="Louis P."/>
            <person name="Goesmann A."/>
            <person name="Henrissat B."/>
            <person name="Duncan S.H."/>
            <person name="Flint H.J."/>
        </authorList>
    </citation>
    <scope>NUCLEOTIDE SEQUENCE</scope>
    <source>
        <strain evidence="10">CGMCC 1.15644</strain>
    </source>
</reference>
<dbReference type="EC" id="2.7.13.3" evidence="2"/>
<evidence type="ECO:0000256" key="6">
    <source>
        <dbReference type="ARBA" id="ARBA00022777"/>
    </source>
</evidence>
<evidence type="ECO:0000256" key="5">
    <source>
        <dbReference type="ARBA" id="ARBA00022741"/>
    </source>
</evidence>
<keyword evidence="8" id="KW-0902">Two-component regulatory system</keyword>
<evidence type="ECO:0000313" key="13">
    <source>
        <dbReference type="Proteomes" id="UP000622648"/>
    </source>
</evidence>
<dbReference type="PROSITE" id="PS50109">
    <property type="entry name" value="HIS_KIN"/>
    <property type="match status" value="1"/>
</dbReference>
<dbReference type="Gene3D" id="3.30.565.10">
    <property type="entry name" value="Histidine kinase-like ATPase, C-terminal domain"/>
    <property type="match status" value="1"/>
</dbReference>
<reference evidence="13" key="2">
    <citation type="journal article" date="2019" name="Int. J. Syst. Evol. Microbiol.">
        <title>The Global Catalogue of Microorganisms (GCM) 10K type strain sequencing project: providing services to taxonomists for standard genome sequencing and annotation.</title>
        <authorList>
            <consortium name="The Broad Institute Genomics Platform"/>
            <consortium name="The Broad Institute Genome Sequencing Center for Infectious Disease"/>
            <person name="Wu L."/>
            <person name="Ma J."/>
        </authorList>
    </citation>
    <scope>NUCLEOTIDE SEQUENCE [LARGE SCALE GENOMIC DNA]</scope>
    <source>
        <strain evidence="13">CGMCC 1.15644</strain>
    </source>
</reference>
<dbReference type="GO" id="GO:0000156">
    <property type="term" value="F:phosphorelay response regulator activity"/>
    <property type="evidence" value="ECO:0007669"/>
    <property type="project" value="TreeGrafter"/>
</dbReference>
<dbReference type="Gene3D" id="3.30.450.40">
    <property type="match status" value="1"/>
</dbReference>
<dbReference type="GO" id="GO:0005524">
    <property type="term" value="F:ATP binding"/>
    <property type="evidence" value="ECO:0007669"/>
    <property type="project" value="UniProtKB-KW"/>
</dbReference>
<dbReference type="GO" id="GO:0007234">
    <property type="term" value="P:osmosensory signaling via phosphorelay pathway"/>
    <property type="evidence" value="ECO:0007669"/>
    <property type="project" value="TreeGrafter"/>
</dbReference>
<gene>
    <name evidence="11" type="ORF">EV200_101637</name>
    <name evidence="10" type="ORF">GCM10011413_04280</name>
</gene>
<dbReference type="SMART" id="SM00388">
    <property type="entry name" value="HisKA"/>
    <property type="match status" value="1"/>
</dbReference>
<evidence type="ECO:0000313" key="12">
    <source>
        <dbReference type="Proteomes" id="UP000295684"/>
    </source>
</evidence>
<dbReference type="SMART" id="SM00387">
    <property type="entry name" value="HATPase_c"/>
    <property type="match status" value="1"/>
</dbReference>
<dbReference type="InterPro" id="IPR029016">
    <property type="entry name" value="GAF-like_dom_sf"/>
</dbReference>
<dbReference type="GO" id="GO:0030295">
    <property type="term" value="F:protein kinase activator activity"/>
    <property type="evidence" value="ECO:0007669"/>
    <property type="project" value="TreeGrafter"/>
</dbReference>
<keyword evidence="5" id="KW-0547">Nucleotide-binding</keyword>
<keyword evidence="6 10" id="KW-0418">Kinase</keyword>
<name>A0A4R2HLX0_9SPHI</name>
<dbReference type="GO" id="GO:0000155">
    <property type="term" value="F:phosphorelay sensor kinase activity"/>
    <property type="evidence" value="ECO:0007669"/>
    <property type="project" value="InterPro"/>
</dbReference>
<dbReference type="InterPro" id="IPR004358">
    <property type="entry name" value="Sig_transdc_His_kin-like_C"/>
</dbReference>
<keyword evidence="4" id="KW-0808">Transferase</keyword>
<evidence type="ECO:0000256" key="8">
    <source>
        <dbReference type="ARBA" id="ARBA00023012"/>
    </source>
</evidence>
<evidence type="ECO:0000259" key="9">
    <source>
        <dbReference type="PROSITE" id="PS50109"/>
    </source>
</evidence>
<dbReference type="RefSeq" id="WP_132529327.1">
    <property type="nucleotide sequence ID" value="NZ_BMJO01000001.1"/>
</dbReference>
<evidence type="ECO:0000256" key="3">
    <source>
        <dbReference type="ARBA" id="ARBA00022553"/>
    </source>
</evidence>
<dbReference type="InterPro" id="IPR003661">
    <property type="entry name" value="HisK_dim/P_dom"/>
</dbReference>
<evidence type="ECO:0000256" key="2">
    <source>
        <dbReference type="ARBA" id="ARBA00012438"/>
    </source>
</evidence>
<dbReference type="EMBL" id="SLWO01000001">
    <property type="protein sequence ID" value="TCO31189.1"/>
    <property type="molecule type" value="Genomic_DNA"/>
</dbReference>
<dbReference type="InterPro" id="IPR005467">
    <property type="entry name" value="His_kinase_dom"/>
</dbReference>
<keyword evidence="13" id="KW-1185">Reference proteome</keyword>
<dbReference type="InterPro" id="IPR036890">
    <property type="entry name" value="HATPase_C_sf"/>
</dbReference>
<dbReference type="Gene3D" id="1.10.287.130">
    <property type="match status" value="1"/>
</dbReference>
<feature type="domain" description="Histidine kinase" evidence="9">
    <location>
        <begin position="184"/>
        <end position="394"/>
    </location>
</feature>
<evidence type="ECO:0000256" key="7">
    <source>
        <dbReference type="ARBA" id="ARBA00022840"/>
    </source>
</evidence>
<evidence type="ECO:0000313" key="10">
    <source>
        <dbReference type="EMBL" id="GGE41597.1"/>
    </source>
</evidence>
<dbReference type="Proteomes" id="UP000622648">
    <property type="component" value="Unassembled WGS sequence"/>
</dbReference>
<dbReference type="CDD" id="cd00075">
    <property type="entry name" value="HATPase"/>
    <property type="match status" value="1"/>
</dbReference>
<dbReference type="InterPro" id="IPR003594">
    <property type="entry name" value="HATPase_dom"/>
</dbReference>
<keyword evidence="7" id="KW-0067">ATP-binding</keyword>
<dbReference type="SUPFAM" id="SSF47384">
    <property type="entry name" value="Homodimeric domain of signal transducing histidine kinase"/>
    <property type="match status" value="1"/>
</dbReference>